<organism evidence="5">
    <name type="scientific">Mucochytrium quahogii</name>
    <dbReference type="NCBI Taxonomy" id="96639"/>
    <lineage>
        <taxon>Eukaryota</taxon>
        <taxon>Sar</taxon>
        <taxon>Stramenopiles</taxon>
        <taxon>Bigyra</taxon>
        <taxon>Labyrinthulomycetes</taxon>
        <taxon>Thraustochytrida</taxon>
        <taxon>Thraustochytriidae</taxon>
        <taxon>Mucochytrium</taxon>
    </lineage>
</organism>
<dbReference type="CDD" id="cd00821">
    <property type="entry name" value="PH"/>
    <property type="match status" value="1"/>
</dbReference>
<dbReference type="Gene3D" id="2.30.29.30">
    <property type="entry name" value="Pleckstrin-homology domain (PH domain)/Phosphotyrosine-binding domain (PTB)"/>
    <property type="match status" value="2"/>
</dbReference>
<reference evidence="5" key="1">
    <citation type="submission" date="2021-01" db="EMBL/GenBank/DDBJ databases">
        <authorList>
            <person name="Corre E."/>
            <person name="Pelletier E."/>
            <person name="Niang G."/>
            <person name="Scheremetjew M."/>
            <person name="Finn R."/>
            <person name="Kale V."/>
            <person name="Holt S."/>
            <person name="Cochrane G."/>
            <person name="Meng A."/>
            <person name="Brown T."/>
            <person name="Cohen L."/>
        </authorList>
    </citation>
    <scope>NUCLEOTIDE SEQUENCE</scope>
    <source>
        <strain evidence="5">NY070348D</strain>
    </source>
</reference>
<evidence type="ECO:0000256" key="1">
    <source>
        <dbReference type="ARBA" id="ARBA00022553"/>
    </source>
</evidence>
<dbReference type="GO" id="GO:0042147">
    <property type="term" value="P:retrograde transport, endosome to Golgi"/>
    <property type="evidence" value="ECO:0007669"/>
    <property type="project" value="TreeGrafter"/>
</dbReference>
<dbReference type="InterPro" id="IPR011993">
    <property type="entry name" value="PH-like_dom_sf"/>
</dbReference>
<feature type="domain" description="PH" evidence="3">
    <location>
        <begin position="87"/>
        <end position="185"/>
    </location>
</feature>
<dbReference type="PANTHER" id="PTHR22902:SF27">
    <property type="entry name" value="PLECKSTRIN HOMOLOGY DOMAIN-CONTAINING FAMILY A MEMBER 3"/>
    <property type="match status" value="1"/>
</dbReference>
<keyword evidence="1" id="KW-0597">Phosphoprotein</keyword>
<dbReference type="PANTHER" id="PTHR22902">
    <property type="entry name" value="SESQUIPEDALIAN"/>
    <property type="match status" value="1"/>
</dbReference>
<dbReference type="GO" id="GO:0005829">
    <property type="term" value="C:cytosol"/>
    <property type="evidence" value="ECO:0007669"/>
    <property type="project" value="GOC"/>
</dbReference>
<dbReference type="AlphaFoldDB" id="A0A7S2WPA0"/>
<feature type="compositionally biased region" description="Basic and acidic residues" evidence="2">
    <location>
        <begin position="524"/>
        <end position="537"/>
    </location>
</feature>
<dbReference type="EMBL" id="HBHK01021902">
    <property type="protein sequence ID" value="CAD9699455.1"/>
    <property type="molecule type" value="Transcribed_RNA"/>
</dbReference>
<dbReference type="GO" id="GO:0005802">
    <property type="term" value="C:trans-Golgi network"/>
    <property type="evidence" value="ECO:0007669"/>
    <property type="project" value="TreeGrafter"/>
</dbReference>
<feature type="compositionally biased region" description="Basic and acidic residues" evidence="2">
    <location>
        <begin position="781"/>
        <end position="790"/>
    </location>
</feature>
<evidence type="ECO:0000259" key="3">
    <source>
        <dbReference type="PROSITE" id="PS50003"/>
    </source>
</evidence>
<proteinExistence type="predicted"/>
<accession>A0A7S2WPA0</accession>
<gene>
    <name evidence="4" type="ORF">QSP1433_LOCUS13909</name>
    <name evidence="5" type="ORF">QSP1433_LOCUS13910</name>
</gene>
<dbReference type="SMART" id="SM00233">
    <property type="entry name" value="PH"/>
    <property type="match status" value="2"/>
</dbReference>
<dbReference type="InterPro" id="IPR045188">
    <property type="entry name" value="Boi1/Boi2-like"/>
</dbReference>
<protein>
    <recommendedName>
        <fullName evidence="3">PH domain-containing protein</fullName>
    </recommendedName>
</protein>
<dbReference type="GO" id="GO:0005769">
    <property type="term" value="C:early endosome"/>
    <property type="evidence" value="ECO:0007669"/>
    <property type="project" value="TreeGrafter"/>
</dbReference>
<feature type="domain" description="PH" evidence="3">
    <location>
        <begin position="227"/>
        <end position="336"/>
    </location>
</feature>
<dbReference type="SUPFAM" id="SSF50729">
    <property type="entry name" value="PH domain-like"/>
    <property type="match status" value="2"/>
</dbReference>
<feature type="region of interest" description="Disordered" evidence="2">
    <location>
        <begin position="762"/>
        <end position="833"/>
    </location>
</feature>
<evidence type="ECO:0000313" key="4">
    <source>
        <dbReference type="EMBL" id="CAD9699452.1"/>
    </source>
</evidence>
<feature type="compositionally biased region" description="Acidic residues" evidence="2">
    <location>
        <begin position="762"/>
        <end position="771"/>
    </location>
</feature>
<dbReference type="GO" id="GO:0007032">
    <property type="term" value="P:endosome organization"/>
    <property type="evidence" value="ECO:0007669"/>
    <property type="project" value="TreeGrafter"/>
</dbReference>
<sequence>MSSRLLYVDNGTLGVLAHLIESKLIFADEYELLRVALVNPLRTIKGAEKIMESLVDKQLSSYRVEDMFNLIGVLAKTCSQSGKALKLVKLNGELDKLPFGSTGRSFGRWKTRYFRLNGNGLMYYGQSTDMKPKGSLILTPDTVLRDGKTKSNCFDIITRNGTLCVYAHSEKEKELWVAGISRAIHASRIGRSARANVEAPSINIASGGIVDYREEREARMRADSEVDMSMSGHLHKLSIRSRRNWKDRYFVLYRNLFSYYEDEEQSRSKGDFILDLSAIVIPGLPPDMDESALEDGLSLDCCFYVSSPDFNFTLVLAAKSSEQKTQWVMAIQNAIDQSSKLLDGQATVTNARVPANGSREKGDAFSIEIILAQGVKKSTNARSVGCISVFPHDTLVALRDRIYKELDDSDIPLDFAFLLNLKRTAAKKKQEQETDVLARVIQSDYTKISSKQEAFFGIDKIVEDDNKLFLYYTDMHISNDTKATTVFADFHNRLDPSLPPVPPVPVKTDLAKKLKPVETTEQNKQQETKAKAEESAKSDCPGGGAVEDACPVGSTGGHQEFEDLKQKHTEERKKWEKEIRRLRSELAETRNALILAQQGGSGKTTAGGRSLSPLEGYLMELQRDGYIEETVTLKTLAKEYRKLFSADDITTIILYTSSPFNQLKRRFASNPQHIRQFLEGVQDMLKLHTIPYLRLSEPWWKKKLQDVSIIKLEKGPFAEWAKAEPWCEDTPERYAYLMGKMRPGAVTDQQTTFLRPIPEYVEEDESDDSSADDNSPLDIPGEEHEEKEKQTPNPPRPAFLGAIQGLNKEKSSQPKPAFLSGIQGFQKGNLKSK</sequence>
<feature type="region of interest" description="Disordered" evidence="2">
    <location>
        <begin position="512"/>
        <end position="559"/>
    </location>
</feature>
<dbReference type="InterPro" id="IPR001849">
    <property type="entry name" value="PH_domain"/>
</dbReference>
<evidence type="ECO:0000313" key="5">
    <source>
        <dbReference type="EMBL" id="CAD9699455.1"/>
    </source>
</evidence>
<name>A0A7S2WPA0_9STRA</name>
<dbReference type="PROSITE" id="PS50003">
    <property type="entry name" value="PH_DOMAIN"/>
    <property type="match status" value="2"/>
</dbReference>
<dbReference type="Pfam" id="PF00169">
    <property type="entry name" value="PH"/>
    <property type="match status" value="2"/>
</dbReference>
<dbReference type="GO" id="GO:0001881">
    <property type="term" value="P:receptor recycling"/>
    <property type="evidence" value="ECO:0007669"/>
    <property type="project" value="TreeGrafter"/>
</dbReference>
<evidence type="ECO:0000256" key="2">
    <source>
        <dbReference type="SAM" id="MobiDB-lite"/>
    </source>
</evidence>
<dbReference type="EMBL" id="HBHK01021901">
    <property type="protein sequence ID" value="CAD9699452.1"/>
    <property type="molecule type" value="Transcribed_RNA"/>
</dbReference>
<dbReference type="GO" id="GO:0055037">
    <property type="term" value="C:recycling endosome"/>
    <property type="evidence" value="ECO:0007669"/>
    <property type="project" value="TreeGrafter"/>
</dbReference>